<evidence type="ECO:0000256" key="4">
    <source>
        <dbReference type="ARBA" id="ARBA00023136"/>
    </source>
</evidence>
<evidence type="ECO:0000259" key="6">
    <source>
        <dbReference type="Pfam" id="PF06803"/>
    </source>
</evidence>
<dbReference type="InterPro" id="IPR010652">
    <property type="entry name" value="DUF1232"/>
</dbReference>
<dbReference type="PIRSF" id="PIRSF031804">
    <property type="entry name" value="UCP031804"/>
    <property type="match status" value="1"/>
</dbReference>
<keyword evidence="8" id="KW-1185">Reference proteome</keyword>
<protein>
    <submittedName>
        <fullName evidence="7">DUF1232 domain-containing protein</fullName>
    </submittedName>
</protein>
<dbReference type="RefSeq" id="WP_229534023.1">
    <property type="nucleotide sequence ID" value="NZ_JAJHJB010000004.1"/>
</dbReference>
<evidence type="ECO:0000313" key="7">
    <source>
        <dbReference type="EMBL" id="MCC5464586.1"/>
    </source>
</evidence>
<reference evidence="7" key="1">
    <citation type="submission" date="2021-11" db="EMBL/GenBank/DDBJ databases">
        <title>Description of a new species Pelosinus isolated from the bottom sediments of Lake Baikal.</title>
        <authorList>
            <person name="Zakharyuk A."/>
        </authorList>
    </citation>
    <scope>NUCLEOTIDE SEQUENCE</scope>
    <source>
        <strain evidence="7">Bkl1</strain>
    </source>
</reference>
<dbReference type="InterPro" id="IPR016983">
    <property type="entry name" value="UCP031804"/>
</dbReference>
<evidence type="ECO:0000256" key="5">
    <source>
        <dbReference type="SAM" id="Phobius"/>
    </source>
</evidence>
<evidence type="ECO:0000313" key="8">
    <source>
        <dbReference type="Proteomes" id="UP001165492"/>
    </source>
</evidence>
<feature type="domain" description="DUF1232" evidence="6">
    <location>
        <begin position="52"/>
        <end position="87"/>
    </location>
</feature>
<comment type="caution">
    <text evidence="7">The sequence shown here is derived from an EMBL/GenBank/DDBJ whole genome shotgun (WGS) entry which is preliminary data.</text>
</comment>
<gene>
    <name evidence="7" type="ORF">LMF89_04300</name>
</gene>
<keyword evidence="2 5" id="KW-0812">Transmembrane</keyword>
<keyword evidence="4 5" id="KW-0472">Membrane</keyword>
<dbReference type="EMBL" id="JAJHJB010000004">
    <property type="protein sequence ID" value="MCC5464586.1"/>
    <property type="molecule type" value="Genomic_DNA"/>
</dbReference>
<name>A0ABS8HN56_9FIRM</name>
<evidence type="ECO:0000256" key="3">
    <source>
        <dbReference type="ARBA" id="ARBA00022989"/>
    </source>
</evidence>
<proteinExistence type="predicted"/>
<dbReference type="Proteomes" id="UP001165492">
    <property type="component" value="Unassembled WGS sequence"/>
</dbReference>
<accession>A0ABS8HN56</accession>
<comment type="subcellular location">
    <subcellularLocation>
        <location evidence="1">Endomembrane system</location>
        <topology evidence="1">Multi-pass membrane protein</topology>
    </subcellularLocation>
</comment>
<feature type="transmembrane region" description="Helical" evidence="5">
    <location>
        <begin position="83"/>
        <end position="98"/>
    </location>
</feature>
<feature type="transmembrane region" description="Helical" evidence="5">
    <location>
        <begin position="55"/>
        <end position="77"/>
    </location>
</feature>
<keyword evidence="3 5" id="KW-1133">Transmembrane helix</keyword>
<dbReference type="Pfam" id="PF06803">
    <property type="entry name" value="DUF1232"/>
    <property type="match status" value="1"/>
</dbReference>
<evidence type="ECO:0000256" key="2">
    <source>
        <dbReference type="ARBA" id="ARBA00022692"/>
    </source>
</evidence>
<organism evidence="7 8">
    <name type="scientific">Pelosinus baikalensis</name>
    <dbReference type="NCBI Taxonomy" id="2892015"/>
    <lineage>
        <taxon>Bacteria</taxon>
        <taxon>Bacillati</taxon>
        <taxon>Bacillota</taxon>
        <taxon>Negativicutes</taxon>
        <taxon>Selenomonadales</taxon>
        <taxon>Sporomusaceae</taxon>
        <taxon>Pelosinus</taxon>
    </lineage>
</organism>
<sequence>MNFNFEKYSTKYTDKKLFEKLKRFSLKAGKKLVYVALLLYYTLQKDNVPKKVKAVIIGALGYFISPFDFITDFLPFLGYTDDFGALMMALAVVAIYIDKETKIRAKSRLESWFGEVDESELEEVNAKL</sequence>
<evidence type="ECO:0000256" key="1">
    <source>
        <dbReference type="ARBA" id="ARBA00004127"/>
    </source>
</evidence>